<dbReference type="SUPFAM" id="SSF51120">
    <property type="entry name" value="beta-Roll"/>
    <property type="match status" value="1"/>
</dbReference>
<feature type="region of interest" description="Disordered" evidence="1">
    <location>
        <begin position="17"/>
        <end position="47"/>
    </location>
</feature>
<dbReference type="SUPFAM" id="SSF141072">
    <property type="entry name" value="CalX-like"/>
    <property type="match status" value="2"/>
</dbReference>
<dbReference type="Proteomes" id="UP001200247">
    <property type="component" value="Unassembled WGS sequence"/>
</dbReference>
<proteinExistence type="predicted"/>
<dbReference type="InterPro" id="IPR002035">
    <property type="entry name" value="VWF_A"/>
</dbReference>
<dbReference type="EMBL" id="JAJAXM010000059">
    <property type="protein sequence ID" value="MCG9027417.1"/>
    <property type="molecule type" value="Genomic_DNA"/>
</dbReference>
<dbReference type="InterPro" id="IPR019960">
    <property type="entry name" value="T1SS_VCA0849"/>
</dbReference>
<protein>
    <submittedName>
        <fullName evidence="3">Type I secretion C-terminal target domain-containing protein</fullName>
    </submittedName>
</protein>
<dbReference type="Pfam" id="PF00353">
    <property type="entry name" value="HemolysinCabind"/>
    <property type="match status" value="2"/>
</dbReference>
<dbReference type="SUPFAM" id="SSF53300">
    <property type="entry name" value="vWA-like"/>
    <property type="match status" value="1"/>
</dbReference>
<dbReference type="Pfam" id="PF20579">
    <property type="entry name" value="LapA"/>
    <property type="match status" value="3"/>
</dbReference>
<dbReference type="PROSITE" id="PS50234">
    <property type="entry name" value="VWFA"/>
    <property type="match status" value="1"/>
</dbReference>
<dbReference type="RefSeq" id="WP_239894694.1">
    <property type="nucleotide sequence ID" value="NZ_JAJAXM010000059.1"/>
</dbReference>
<evidence type="ECO:0000256" key="1">
    <source>
        <dbReference type="SAM" id="MobiDB-lite"/>
    </source>
</evidence>
<organism evidence="3 4">
    <name type="scientific">Laribacter hongkongensis</name>
    <dbReference type="NCBI Taxonomy" id="168471"/>
    <lineage>
        <taxon>Bacteria</taxon>
        <taxon>Pseudomonadati</taxon>
        <taxon>Pseudomonadota</taxon>
        <taxon>Betaproteobacteria</taxon>
        <taxon>Neisseriales</taxon>
        <taxon>Aquaspirillaceae</taxon>
        <taxon>Laribacter</taxon>
    </lineage>
</organism>
<dbReference type="Gene3D" id="2.150.10.10">
    <property type="entry name" value="Serralysin-like metalloprotease, C-terminal"/>
    <property type="match status" value="2"/>
</dbReference>
<gene>
    <name evidence="3" type="ORF">LH440_16245</name>
</gene>
<dbReference type="InterPro" id="IPR046779">
    <property type="entry name" value="LapA_adhesin_dom"/>
</dbReference>
<dbReference type="InterPro" id="IPR001343">
    <property type="entry name" value="Hemolysn_Ca-bd"/>
</dbReference>
<name>A0ABD4SVZ5_9NEIS</name>
<feature type="compositionally biased region" description="Polar residues" evidence="1">
    <location>
        <begin position="828"/>
        <end position="840"/>
    </location>
</feature>
<evidence type="ECO:0000313" key="3">
    <source>
        <dbReference type="EMBL" id="MCG9027417.1"/>
    </source>
</evidence>
<dbReference type="PROSITE" id="PS00330">
    <property type="entry name" value="HEMOLYSIN_CALCIUM"/>
    <property type="match status" value="2"/>
</dbReference>
<accession>A0ABD4SVZ5</accession>
<dbReference type="NCBIfam" id="TIGR03661">
    <property type="entry name" value="T1SS_VCA0849"/>
    <property type="match status" value="1"/>
</dbReference>
<dbReference type="Pfam" id="PF13519">
    <property type="entry name" value="VWA_2"/>
    <property type="match status" value="1"/>
</dbReference>
<dbReference type="CDD" id="cd00198">
    <property type="entry name" value="vWFA"/>
    <property type="match status" value="1"/>
</dbReference>
<dbReference type="PRINTS" id="PR00313">
    <property type="entry name" value="CABNDNGRPT"/>
</dbReference>
<feature type="compositionally biased region" description="Polar residues" evidence="1">
    <location>
        <begin position="34"/>
        <end position="44"/>
    </location>
</feature>
<dbReference type="SMART" id="SM00327">
    <property type="entry name" value="VWA"/>
    <property type="match status" value="1"/>
</dbReference>
<dbReference type="InterPro" id="IPR011049">
    <property type="entry name" value="Serralysin-like_metalloprot_C"/>
</dbReference>
<dbReference type="Gene3D" id="2.60.40.2030">
    <property type="match status" value="1"/>
</dbReference>
<feature type="region of interest" description="Disordered" evidence="1">
    <location>
        <begin position="1328"/>
        <end position="1371"/>
    </location>
</feature>
<feature type="region of interest" description="Disordered" evidence="1">
    <location>
        <begin position="828"/>
        <end position="851"/>
    </location>
</feature>
<evidence type="ECO:0000259" key="2">
    <source>
        <dbReference type="PROSITE" id="PS50234"/>
    </source>
</evidence>
<reference evidence="3 4" key="1">
    <citation type="submission" date="2021-10" db="EMBL/GenBank/DDBJ databases">
        <title>Whole-genome sequencing analysis of Laribacter hongkongensis: virulence gene profiles, carbohydrate-active enzyme prediction, and antimicrobial resistance characterization.</title>
        <authorList>
            <person name="Yuan P."/>
            <person name="Zhan Y."/>
            <person name="Chen D."/>
        </authorList>
    </citation>
    <scope>NUCLEOTIDE SEQUENCE [LARGE SCALE GENOMIC DNA]</scope>
    <source>
        <strain evidence="3 4">W67</strain>
    </source>
</reference>
<dbReference type="InterPro" id="IPR018511">
    <property type="entry name" value="Hemolysin-typ_Ca-bd_CS"/>
</dbReference>
<dbReference type="Gene3D" id="3.40.50.410">
    <property type="entry name" value="von Willebrand factor, type A domain"/>
    <property type="match status" value="1"/>
</dbReference>
<dbReference type="InterPro" id="IPR038081">
    <property type="entry name" value="CalX-like_sf"/>
</dbReference>
<sequence length="1531" mass="156192">MVTLSNGSQISIPVGASSGSVTVGVRSDDAYSQGPEQQNVSISGTSGGNFEAVTTTGTVSNSVTDNGTVTNVTLSSATNGQAVAEGGSITYTVSTDHAVSGSPLVVTLSNGREVSIPVGASSGSVTVDVRSDDAYSQGAVQQSVSISGTSGGNFESVTTTGTVSNSVTDNGTVTNVTLSSVTNRQTVAEGGSITYTVSTDHAVTGSPLVVTLSNGSQVSIPVGASSGSVTVGVRSDDAYSQGPEQQNVSISGTSGGNFEAVTTTGTVSNSVVDDHDVVYAQINVDKSSVAEGGTLTYTVNLVDENGKAISVPAGKSVTVDLLWSGPAASGTDTSPLPAQVTLTGSSQTSFTVAALDDYLKEGSEALVATLTKVTDVHGSFEGIALGTKVATSAITDELNPGTEDTVYARISVDKGSVTEGGSLTYTVSLVDSQGKPVTVEAGKSVTVDLNWSGTASGGADTSELPKNVTITSGSQTSFTVQTVDDTQTESTESLTATIVSVSRNTAFEIAAVAGQGNNTATSNILDNDAAPTVIVSKPAVVSEEGLPKGLPDQAGTPDTTDSVQAIGKISIGDVDSNTLTVSLSGPAGLTSGGAEVKWSWDGASNTLTGYTEANGVKASVMVVALTPPDTGSKGDWSYRVELKAPLDHSAPVAPVKGDENTRAFDVSIKVSDGQTTTTAPLNITVEDDMPVVANTSQTVSLPSQDTNLLLTLDVSGSMNDPSGVKDANGKDLSRLALAKQAISQLLDQYDALGDVKVQLVKFSEGGSVQSNNWMTVAEAKAALAGITKGDGGTNYDAALDLARQAFAKPGQLDGAKNVSYFFSDGDPTLSNSGQKNNSGATVDPDKGDGIDATEQKSWEAFLTNNNILSHAIGLGQDVKSTYLEPIAYNGTGGGQENPAVVVTNLGQLPEPLRDTVVTPLAGNLLAGNGTGMGADGGFIKSIVVDGTTYSFDPKNGGSFSITGSGSGRFDSTEHAFTIQTAAGGKLVVDMDTGDYLYSAPVITGSSKVEKVNFVVQDFDGDQASASLGITIQPQQPVIQLTSTTVALGKASGLMGEYFGYNDNRTGTPSDSAYQSKNSAIRLHSDDGSAKYDSQQTANLDSLSDIEHIIEGRNNNPDLIGSAKWSSPNAADATFVVNQVDFGLTSSGDAKFSNNLGNNQKVTAGNMISSGDNNLVSFLDGHASNITATGGGLGNTTDAIIRAVGFLAVDGGMYDVRVTADDGYRLYINGSSVLEADYIQSTATKTVNGVSLSGGLLPIEILYWDQGGAATLRIEMKPSGAADSAYKVLGSDGLNLFAPNADGTATFSLGELQDLVQVNGTYQVRTGQSYVGDQGDNVVNGSDGKDSLSGGAGNDTLHGGAGNDKLYGGEGDDRLFGDQGSDLIQGGAGNDILTGDGTGLTSGWGTDLFKWTLGDQGDPGKPAHDVITDFGAGGVKDVLDLRDLLQGETHTGNDVGNLLNYMHFSKQADGSTLIQISHTGGFGSDGYQANEASRVTQEIVLKNVDLVSNGSGSFSDTEIVKKLLSNGNLAVD</sequence>
<comment type="caution">
    <text evidence="3">The sequence shown here is derived from an EMBL/GenBank/DDBJ whole genome shotgun (WGS) entry which is preliminary data.</text>
</comment>
<dbReference type="InterPro" id="IPR036465">
    <property type="entry name" value="vWFA_dom_sf"/>
</dbReference>
<evidence type="ECO:0000313" key="4">
    <source>
        <dbReference type="Proteomes" id="UP001200247"/>
    </source>
</evidence>
<feature type="domain" description="VWFA" evidence="2">
    <location>
        <begin position="707"/>
        <end position="916"/>
    </location>
</feature>